<accession>A0A9P6RES1</accession>
<proteinExistence type="predicted"/>
<dbReference type="Proteomes" id="UP000738325">
    <property type="component" value="Unassembled WGS sequence"/>
</dbReference>
<dbReference type="Gene3D" id="2.130.10.10">
    <property type="entry name" value="YVTN repeat-like/Quinoprotein amine dehydrogenase"/>
    <property type="match status" value="5"/>
</dbReference>
<dbReference type="PROSITE" id="PS50294">
    <property type="entry name" value="WD_REPEATS_REGION"/>
    <property type="match status" value="11"/>
</dbReference>
<dbReference type="SMART" id="SM00320">
    <property type="entry name" value="WD40"/>
    <property type="match status" value="13"/>
</dbReference>
<name>A0A9P6RES1_9FUNG</name>
<evidence type="ECO:0000313" key="8">
    <source>
        <dbReference type="Proteomes" id="UP000738325"/>
    </source>
</evidence>
<dbReference type="SUPFAM" id="SSF48371">
    <property type="entry name" value="ARM repeat"/>
    <property type="match status" value="1"/>
</dbReference>
<keyword evidence="2" id="KW-0677">Repeat</keyword>
<dbReference type="Pfam" id="PF23948">
    <property type="entry name" value="ARM_5"/>
    <property type="match status" value="1"/>
</dbReference>
<keyword evidence="1 3" id="KW-0853">WD repeat</keyword>
<dbReference type="InterPro" id="IPR001680">
    <property type="entry name" value="WD40_rpt"/>
</dbReference>
<reference evidence="7" key="1">
    <citation type="journal article" date="2020" name="Fungal Divers.">
        <title>Resolving the Mortierellaceae phylogeny through synthesis of multi-gene phylogenetics and phylogenomics.</title>
        <authorList>
            <person name="Vandepol N."/>
            <person name="Liber J."/>
            <person name="Desiro A."/>
            <person name="Na H."/>
            <person name="Kennedy M."/>
            <person name="Barry K."/>
            <person name="Grigoriev I.V."/>
            <person name="Miller A.N."/>
            <person name="O'Donnell K."/>
            <person name="Stajich J.E."/>
            <person name="Bonito G."/>
        </authorList>
    </citation>
    <scope>NUCLEOTIDE SEQUENCE</scope>
    <source>
        <strain evidence="7">REB-010B</strain>
    </source>
</reference>
<dbReference type="InterPro" id="IPR025662">
    <property type="entry name" value="Sigma_54_int_dom_ATP-bd_1"/>
</dbReference>
<dbReference type="Pfam" id="PF00400">
    <property type="entry name" value="WD40"/>
    <property type="match status" value="12"/>
</dbReference>
<dbReference type="PROSITE" id="PS00675">
    <property type="entry name" value="SIGMA54_INTERACT_1"/>
    <property type="match status" value="1"/>
</dbReference>
<comment type="caution">
    <text evidence="7">The sequence shown here is derived from an EMBL/GenBank/DDBJ whole genome shotgun (WGS) entry which is preliminary data.</text>
</comment>
<feature type="repeat" description="WD" evidence="3">
    <location>
        <begin position="1603"/>
        <end position="1639"/>
    </location>
</feature>
<dbReference type="InterPro" id="IPR020472">
    <property type="entry name" value="WD40_PAC1"/>
</dbReference>
<gene>
    <name evidence="7" type="ORF">BGZ99_007002</name>
</gene>
<feature type="repeat" description="WD" evidence="3">
    <location>
        <begin position="1561"/>
        <end position="1602"/>
    </location>
</feature>
<feature type="repeat" description="WD" evidence="3">
    <location>
        <begin position="1645"/>
        <end position="1686"/>
    </location>
</feature>
<feature type="repeat" description="WD" evidence="3">
    <location>
        <begin position="1225"/>
        <end position="1260"/>
    </location>
</feature>
<evidence type="ECO:0000256" key="2">
    <source>
        <dbReference type="ARBA" id="ARBA00022737"/>
    </source>
</evidence>
<keyword evidence="8" id="KW-1185">Reference proteome</keyword>
<dbReference type="OrthoDB" id="538223at2759"/>
<protein>
    <submittedName>
        <fullName evidence="7">Uncharacterized protein</fullName>
    </submittedName>
</protein>
<dbReference type="PROSITE" id="PS50082">
    <property type="entry name" value="WD_REPEATS_2"/>
    <property type="match status" value="11"/>
</dbReference>
<dbReference type="SUPFAM" id="SSF141571">
    <property type="entry name" value="Pentapeptide repeat-like"/>
    <property type="match status" value="1"/>
</dbReference>
<feature type="repeat" description="WD" evidence="3">
    <location>
        <begin position="1393"/>
        <end position="1429"/>
    </location>
</feature>
<dbReference type="PROSITE" id="PS00678">
    <property type="entry name" value="WD_REPEATS_1"/>
    <property type="match status" value="9"/>
</dbReference>
<dbReference type="PANTHER" id="PTHR19879:SF9">
    <property type="entry name" value="TRANSCRIPTION INITIATION FACTOR TFIID SUBUNIT 5"/>
    <property type="match status" value="1"/>
</dbReference>
<dbReference type="Pfam" id="PF05729">
    <property type="entry name" value="NACHT"/>
    <property type="match status" value="1"/>
</dbReference>
<evidence type="ECO:0000256" key="4">
    <source>
        <dbReference type="SAM" id="MobiDB-lite"/>
    </source>
</evidence>
<evidence type="ECO:0000259" key="5">
    <source>
        <dbReference type="Pfam" id="PF05729"/>
    </source>
</evidence>
<evidence type="ECO:0000259" key="6">
    <source>
        <dbReference type="Pfam" id="PF23948"/>
    </source>
</evidence>
<sequence>MLHSPFSSSHGTLSPQQTLELANLHLEDARKTKDPEIALVLCNDAEAALSRIKKAAKKTLKTPLSVEDQTLRHRVATAYLEHGNLLEGLNHIEMARVSYEKAEKLGLVLRTNQSPSDSSQLVNSKETNLHPATHHPPSPLSPIGSQVRDLAHIPPTIFTQDVTLPVAKYPLPKAGARLESTPQLTYCLSLLPTSPLPVKLLDEAERTWSRAKAGDEDEQKRLRAMATDLTKAFINDVLKSPATVAEVLCLAPALDQEHFRRLLMTFIDGINQATLLELHLLAGLAQLMQCASPDYLDADDLVKILAVLSTRLTDTHQQSKQHVYRLTLVVSHVLDAMADCHVKDLKREELHEPLSGYLNALKSDSDPYLVYQAAYAFQALQYVPDDESPLQATLRRTRMVVKGIAGVVSAVKGFDVNGFIDGLAHLQDGLFEVYEVAKIGYEGAKALVESGQDFFDFLKEGLSFAKKRAWYPALRGIDTLIRNGQLAQVKKLICEAPCRRDPAFQWGVCQRLGEIAANSFWDANTRWNAVDFLGELYKNDAEWGQQVIVKQWILDILDQLASQSGNISQSAEALLRELGVDGDAKKQELYQACLEKPQSQYPFAVALPLLASPSLLDRVQNKPDIEADLRRLKERRLSESGDVVYVSPQAKPSLQAPDDALFPLMDKVRDFLGSECKVMLLLGDSGAGKSTFNRALECDLWSTYKKKDGPIPLFINLPAIDKPEQDLIATYFRKAEFTELQIKELKGYRRLILICDGYDESQQTHNLYMSNRLNQPGEWNAQMVISCRSESLGLDYRDRFQPSDRNLQAMPELFQEAVIAPFSQDQVHEYIKKYVSMGTVWQVADYLKALESIPSLQDLVKNPFMLTLTMEVLPRMVDPGQDLTSVRVTRVALYDQFVEQWLERGKRRLGDRDLSPQARMDFERLADDGFTQNGLYFLKDLACAIYKHQAGYPVVTYSRRQDQGTWKQEFFSRKDENQLLLEACPLTRSGNQYRFIHKSILEYCLTRTVFEPQNEEDAKRLVLMQALTRRGSVHSVESFENQDIREEPVAPVPIERAVLDSPLGWRHFAGEPSIIQFLAERVQQEPTFKHQLLAVIELSKVDEEVRKAAANAITILTRAGVGFNEMDLKGIRIPGADLSGGQFDSAQLQGADLRNVNLRNTWLRRANLSNARMSGVQFGEWPYLQEDSAVQSCAYSPDGRTCAMGLDDGTISIYDTTTWAKTLTLHGHTNRVTCVTHSPSGEQIASGSRDKTVRLWDAQNDAPGLILSGHTEDITSVTYSPSGRQIVSGSNDHTVRLWDAKTGALSVILTGNTNVVTSVIYSPNGRQIATGYDDGTVWLWDTQTGASGPVLRGHTANVNSVTYSPSGHQIASGSLDYTVRLWDSYTGAAGLVLSGHTSSVTSVTYSPSGHQIASASWDETVRLWDSQTGAPGPILRGHTENINSVTYSPSGHQIASGSDDNTVRLWDTHTGTSNPVLSGHTNSVWSVTYSPSGQQIASGSSDKTVRLWDAQNGAPGLVLTGHTDTVLNLIYSPSGQQIATGSADKTLRLWDSQTGAPGLTLIGHTDDITCITYSPSGHQIASGSMDETVRLWDEQSGALGAELSGHTEMVLNVTYSPSGRQIASGSSDKTIRLWDARTGALGLILADHTEFVSSVAYLPGGRQIISGSGDETVRLWDVDSGQCLAVVDESHGEITGITWNVTLDGIFFATAAGNSIRAWKVVEEEDQFQVRLLWSSAHGGLSVSNTSIQNVQGLGRANIQLLRQRGAVGEPTPPLSLREASRKLTGMASVASKLRVSAGLGASFVS</sequence>
<evidence type="ECO:0000256" key="3">
    <source>
        <dbReference type="PROSITE-ProRule" id="PRU00221"/>
    </source>
</evidence>
<feature type="domain" description="Arm-like repeat" evidence="6">
    <location>
        <begin position="213"/>
        <end position="590"/>
    </location>
</feature>
<feature type="repeat" description="WD" evidence="3">
    <location>
        <begin position="1309"/>
        <end position="1345"/>
    </location>
</feature>
<dbReference type="InterPro" id="IPR027417">
    <property type="entry name" value="P-loop_NTPase"/>
</dbReference>
<dbReference type="InterPro" id="IPR016024">
    <property type="entry name" value="ARM-type_fold"/>
</dbReference>
<feature type="compositionally biased region" description="Polar residues" evidence="4">
    <location>
        <begin position="110"/>
        <end position="126"/>
    </location>
</feature>
<feature type="repeat" description="WD" evidence="3">
    <location>
        <begin position="1435"/>
        <end position="1476"/>
    </location>
</feature>
<dbReference type="InterPro" id="IPR007111">
    <property type="entry name" value="NACHT_NTPase"/>
</dbReference>
<dbReference type="SUPFAM" id="SSF50978">
    <property type="entry name" value="WD40 repeat-like"/>
    <property type="match status" value="2"/>
</dbReference>
<feature type="region of interest" description="Disordered" evidence="4">
    <location>
        <begin position="110"/>
        <end position="140"/>
    </location>
</feature>
<dbReference type="InterPro" id="IPR015943">
    <property type="entry name" value="WD40/YVTN_repeat-like_dom_sf"/>
</dbReference>
<dbReference type="InterPro" id="IPR019775">
    <property type="entry name" value="WD40_repeat_CS"/>
</dbReference>
<dbReference type="Pfam" id="PF00805">
    <property type="entry name" value="Pentapeptide"/>
    <property type="match status" value="1"/>
</dbReference>
<evidence type="ECO:0000256" key="1">
    <source>
        <dbReference type="ARBA" id="ARBA00022574"/>
    </source>
</evidence>
<dbReference type="InterPro" id="IPR036322">
    <property type="entry name" value="WD40_repeat_dom_sf"/>
</dbReference>
<organism evidence="7 8">
    <name type="scientific">Dissophora globulifera</name>
    <dbReference type="NCBI Taxonomy" id="979702"/>
    <lineage>
        <taxon>Eukaryota</taxon>
        <taxon>Fungi</taxon>
        <taxon>Fungi incertae sedis</taxon>
        <taxon>Mucoromycota</taxon>
        <taxon>Mortierellomycotina</taxon>
        <taxon>Mortierellomycetes</taxon>
        <taxon>Mortierellales</taxon>
        <taxon>Mortierellaceae</taxon>
        <taxon>Dissophora</taxon>
    </lineage>
</organism>
<dbReference type="EMBL" id="JAAAIP010000491">
    <property type="protein sequence ID" value="KAG0316229.1"/>
    <property type="molecule type" value="Genomic_DNA"/>
</dbReference>
<feature type="domain" description="NACHT" evidence="5">
    <location>
        <begin position="678"/>
        <end position="836"/>
    </location>
</feature>
<dbReference type="PRINTS" id="PR00320">
    <property type="entry name" value="GPROTEINBRPT"/>
</dbReference>
<feature type="repeat" description="WD" evidence="3">
    <location>
        <begin position="1519"/>
        <end position="1560"/>
    </location>
</feature>
<dbReference type="Gene3D" id="3.40.50.300">
    <property type="entry name" value="P-loop containing nucleotide triphosphate hydrolases"/>
    <property type="match status" value="1"/>
</dbReference>
<evidence type="ECO:0000313" key="7">
    <source>
        <dbReference type="EMBL" id="KAG0316229.1"/>
    </source>
</evidence>
<dbReference type="PANTHER" id="PTHR19879">
    <property type="entry name" value="TRANSCRIPTION INITIATION FACTOR TFIID"/>
    <property type="match status" value="1"/>
</dbReference>
<feature type="repeat" description="WD" evidence="3">
    <location>
        <begin position="1351"/>
        <end position="1383"/>
    </location>
</feature>
<dbReference type="InterPro" id="IPR001646">
    <property type="entry name" value="5peptide_repeat"/>
</dbReference>
<dbReference type="CDD" id="cd00200">
    <property type="entry name" value="WD40"/>
    <property type="match status" value="2"/>
</dbReference>
<feature type="repeat" description="WD" evidence="3">
    <location>
        <begin position="1477"/>
        <end position="1513"/>
    </location>
</feature>
<feature type="repeat" description="WD" evidence="3">
    <location>
        <begin position="1267"/>
        <end position="1308"/>
    </location>
</feature>
<dbReference type="Gene3D" id="2.160.20.80">
    <property type="entry name" value="E3 ubiquitin-protein ligase SopA"/>
    <property type="match status" value="1"/>
</dbReference>
<dbReference type="InterPro" id="IPR056251">
    <property type="entry name" value="Arm_rpt_dom"/>
</dbReference>